<evidence type="ECO:0000256" key="2">
    <source>
        <dbReference type="SAM" id="SignalP"/>
    </source>
</evidence>
<proteinExistence type="predicted"/>
<gene>
    <name evidence="3" type="ORF">KO481_04080</name>
</gene>
<evidence type="ECO:0000256" key="1">
    <source>
        <dbReference type="SAM" id="MobiDB-lite"/>
    </source>
</evidence>
<keyword evidence="4" id="KW-1185">Reference proteome</keyword>
<accession>A0ABS6AUR2</accession>
<dbReference type="EMBL" id="JAHKNI010000001">
    <property type="protein sequence ID" value="MBU3060700.1"/>
    <property type="molecule type" value="Genomic_DNA"/>
</dbReference>
<dbReference type="RefSeq" id="WP_215915520.1">
    <property type="nucleotide sequence ID" value="NZ_JAHKNI010000001.1"/>
</dbReference>
<protein>
    <recommendedName>
        <fullName evidence="5">META domain-containing protein</fullName>
    </recommendedName>
</protein>
<sequence length="283" mass="30276">MTSRTALAAFAVTGLLGGSAGVATAAPDDAAPYLGTWNYDQPDAATMTDVATMNLLGYTAQFPQIGTVTFSRGANGEVLGHTDQGCTWRFRVEPGALELASADQHCFNRIINSEYNIDRWRVQIDGNREREVLHANSYLAGQTFSFGLAEGRRTRAGITDRAETVRNFAGTWRFDPPDPARLVNLGTVAGAVPVPVPTAFSGTLNYRAGNGNTIVARTDDGCDWTLAADGNTAELSPPTQTCHGVARDFWSVAADGQRQTTIMEGTNPDGSRFLLTNGELSRP</sequence>
<evidence type="ECO:0000313" key="4">
    <source>
        <dbReference type="Proteomes" id="UP000733379"/>
    </source>
</evidence>
<feature type="region of interest" description="Disordered" evidence="1">
    <location>
        <begin position="263"/>
        <end position="283"/>
    </location>
</feature>
<reference evidence="3 4" key="1">
    <citation type="submission" date="2021-06" db="EMBL/GenBank/DDBJ databases">
        <title>Actinomycetes sequencing.</title>
        <authorList>
            <person name="Shan Q."/>
        </authorList>
    </citation>
    <scope>NUCLEOTIDE SEQUENCE [LARGE SCALE GENOMIC DNA]</scope>
    <source>
        <strain evidence="3 4">NEAU-G5</strain>
    </source>
</reference>
<organism evidence="3 4">
    <name type="scientific">Nocardia albiluteola</name>
    <dbReference type="NCBI Taxonomy" id="2842303"/>
    <lineage>
        <taxon>Bacteria</taxon>
        <taxon>Bacillati</taxon>
        <taxon>Actinomycetota</taxon>
        <taxon>Actinomycetes</taxon>
        <taxon>Mycobacteriales</taxon>
        <taxon>Nocardiaceae</taxon>
        <taxon>Nocardia</taxon>
    </lineage>
</organism>
<name>A0ABS6AUR2_9NOCA</name>
<evidence type="ECO:0008006" key="5">
    <source>
        <dbReference type="Google" id="ProtNLM"/>
    </source>
</evidence>
<feature type="signal peptide" evidence="2">
    <location>
        <begin position="1"/>
        <end position="25"/>
    </location>
</feature>
<comment type="caution">
    <text evidence="3">The sequence shown here is derived from an EMBL/GenBank/DDBJ whole genome shotgun (WGS) entry which is preliminary data.</text>
</comment>
<feature type="chain" id="PRO_5045678680" description="META domain-containing protein" evidence="2">
    <location>
        <begin position="26"/>
        <end position="283"/>
    </location>
</feature>
<keyword evidence="2" id="KW-0732">Signal</keyword>
<dbReference type="Proteomes" id="UP000733379">
    <property type="component" value="Unassembled WGS sequence"/>
</dbReference>
<evidence type="ECO:0000313" key="3">
    <source>
        <dbReference type="EMBL" id="MBU3060700.1"/>
    </source>
</evidence>